<dbReference type="AlphaFoldDB" id="K0IHF5"/>
<sequence length="97" mass="11043">MGDEWSQWLDFDKANVEAVPESPGVCVMHARMKILYIGASPNIRQELMGRLSDPCTAKAKRFRYIVTPAFESVKEQQVKEYVGKHGKLPPCMEEQNT</sequence>
<organism evidence="1 2">
    <name type="scientific">Nitrososphaera gargensis (strain Ga9.2)</name>
    <dbReference type="NCBI Taxonomy" id="1237085"/>
    <lineage>
        <taxon>Archaea</taxon>
        <taxon>Nitrososphaerota</taxon>
        <taxon>Nitrososphaeria</taxon>
        <taxon>Nitrososphaerales</taxon>
        <taxon>Nitrososphaeraceae</taxon>
        <taxon>Nitrososphaera</taxon>
    </lineage>
</organism>
<reference evidence="1 2" key="1">
    <citation type="journal article" date="2012" name="Environ. Microbiol.">
        <title>The genome of the ammonia-oxidizing Candidatus Nitrososphaera gargensis: insights into metabolic versatility and environmental adaptations.</title>
        <authorList>
            <person name="Spang A."/>
            <person name="Poehlein A."/>
            <person name="Offre P."/>
            <person name="Zumbragel S."/>
            <person name="Haider S."/>
            <person name="Rychlik N."/>
            <person name="Nowka B."/>
            <person name="Schmeisser C."/>
            <person name="Lebedeva E.V."/>
            <person name="Rattei T."/>
            <person name="Bohm C."/>
            <person name="Schmid M."/>
            <person name="Galushko A."/>
            <person name="Hatzenpichler R."/>
            <person name="Weinmaier T."/>
            <person name="Daniel R."/>
            <person name="Schleper C."/>
            <person name="Spieck E."/>
            <person name="Streit W."/>
            <person name="Wagner M."/>
        </authorList>
    </citation>
    <scope>NUCLEOTIDE SEQUENCE [LARGE SCALE GENOMIC DNA]</scope>
    <source>
        <strain evidence="2">Ga9.2</strain>
    </source>
</reference>
<dbReference type="BioCyc" id="CNIT1237085:G1324-269-MONOMER"/>
<protein>
    <recommendedName>
        <fullName evidence="3">GIY-YIG domain-containing protein</fullName>
    </recommendedName>
</protein>
<dbReference type="OrthoDB" id="9435at2157"/>
<dbReference type="HOGENOM" id="CLU_2327140_0_0_2"/>
<keyword evidence="2" id="KW-1185">Reference proteome</keyword>
<dbReference type="GeneID" id="13796445"/>
<gene>
    <name evidence="1" type="ordered locus">Ngar_c02690</name>
</gene>
<dbReference type="Proteomes" id="UP000008037">
    <property type="component" value="Chromosome"/>
</dbReference>
<dbReference type="RefSeq" id="WP_015017790.1">
    <property type="nucleotide sequence ID" value="NC_018719.1"/>
</dbReference>
<evidence type="ECO:0000313" key="2">
    <source>
        <dbReference type="Proteomes" id="UP000008037"/>
    </source>
</evidence>
<dbReference type="EMBL" id="CP002408">
    <property type="protein sequence ID" value="AFU57217.1"/>
    <property type="molecule type" value="Genomic_DNA"/>
</dbReference>
<evidence type="ECO:0000313" key="1">
    <source>
        <dbReference type="EMBL" id="AFU57217.1"/>
    </source>
</evidence>
<dbReference type="InParanoid" id="K0IHF5"/>
<name>K0IHF5_NITGG</name>
<dbReference type="STRING" id="1237085.Ngar_c02690"/>
<proteinExistence type="predicted"/>
<dbReference type="KEGG" id="nga:Ngar_c02690"/>
<evidence type="ECO:0008006" key="3">
    <source>
        <dbReference type="Google" id="ProtNLM"/>
    </source>
</evidence>
<accession>K0IHF5</accession>